<dbReference type="PROSITE" id="PS51257">
    <property type="entry name" value="PROKAR_LIPOPROTEIN"/>
    <property type="match status" value="1"/>
</dbReference>
<comment type="caution">
    <text evidence="2">The sequence shown here is derived from an EMBL/GenBank/DDBJ whole genome shotgun (WGS) entry which is preliminary data.</text>
</comment>
<feature type="chain" id="PRO_5022703293" description="Phosphodiester glycosidase domain-containing protein" evidence="1">
    <location>
        <begin position="25"/>
        <end position="560"/>
    </location>
</feature>
<evidence type="ECO:0000256" key="1">
    <source>
        <dbReference type="SAM" id="SignalP"/>
    </source>
</evidence>
<dbReference type="Proteomes" id="UP000323567">
    <property type="component" value="Unassembled WGS sequence"/>
</dbReference>
<organism evidence="2 3">
    <name type="scientific">Alistipes shahii</name>
    <dbReference type="NCBI Taxonomy" id="328814"/>
    <lineage>
        <taxon>Bacteria</taxon>
        <taxon>Pseudomonadati</taxon>
        <taxon>Bacteroidota</taxon>
        <taxon>Bacteroidia</taxon>
        <taxon>Bacteroidales</taxon>
        <taxon>Rikenellaceae</taxon>
        <taxon>Alistipes</taxon>
    </lineage>
</organism>
<evidence type="ECO:0000313" key="3">
    <source>
        <dbReference type="Proteomes" id="UP000323567"/>
    </source>
</evidence>
<dbReference type="EMBL" id="VVXK01000004">
    <property type="protein sequence ID" value="KAA2371153.1"/>
    <property type="molecule type" value="Genomic_DNA"/>
</dbReference>
<sequence length="560" mass="61797">MKLKRFRLLISTLLVLPVILIVSACSETPDNIEETYRGTAFSALSVTANNGETVTATTVDEKNLSLVFNTADEFDKCSLTLEINPGYQLTYPEDPKNFNLADSPVIHFLNPQGRVVKYWLSVRSNSLPVIDASKIKIEGSTTTNDVTLSSATKTLTVNYALGMDMTAITLVFEQGSLLEGGSVGENNRATFDLSTGKTCELTVRMNDKQVSYRVIINFGRVMAAPSSIGLRDVTDQFVDEKSPFSVYQTATLPPVPIRNEGMPEEPQFWNYNNNYETQLNAMAFLGDWASNRPVVNLTNQSLTVIFANSAAISGNIQVSKASGLELDASLGDLVITGCSKELQSEVALCDRIVDKKIQALTKGYFRSCVAFDKEGGLHLTAVALDPNNLTPTDISEYREMGFVDPKYYGMLTDETMAQHFPQKNGYSEYISRWSFDIDCFATAYPRIVWDGNALRFQTSLANDGYGDCSGDGSAWNGERTRCFIGITFDGRIALAASNGKSGMLQIAWLLHKLGWRYMYYLGGSFYADDEFQPSICLNGQLVCGTEHQVAKYLLVFNAKP</sequence>
<dbReference type="AlphaFoldDB" id="A0A5B3GBR3"/>
<name>A0A5B3GBR3_9BACT</name>
<gene>
    <name evidence="2" type="ORF">F2Y13_04160</name>
</gene>
<dbReference type="RefSeq" id="WP_149887067.1">
    <property type="nucleotide sequence ID" value="NZ_CAUATG010000005.1"/>
</dbReference>
<protein>
    <recommendedName>
        <fullName evidence="4">Phosphodiester glycosidase domain-containing protein</fullName>
    </recommendedName>
</protein>
<evidence type="ECO:0008006" key="4">
    <source>
        <dbReference type="Google" id="ProtNLM"/>
    </source>
</evidence>
<keyword evidence="1" id="KW-0732">Signal</keyword>
<proteinExistence type="predicted"/>
<feature type="signal peptide" evidence="1">
    <location>
        <begin position="1"/>
        <end position="24"/>
    </location>
</feature>
<accession>A0A5B3GBR3</accession>
<reference evidence="2 3" key="1">
    <citation type="journal article" date="2019" name="Nat. Med.">
        <title>A library of human gut bacterial isolates paired with longitudinal multiomics data enables mechanistic microbiome research.</title>
        <authorList>
            <person name="Poyet M."/>
            <person name="Groussin M."/>
            <person name="Gibbons S.M."/>
            <person name="Avila-Pacheco J."/>
            <person name="Jiang X."/>
            <person name="Kearney S.M."/>
            <person name="Perrotta A.R."/>
            <person name="Berdy B."/>
            <person name="Zhao S."/>
            <person name="Lieberman T.D."/>
            <person name="Swanson P.K."/>
            <person name="Smith M."/>
            <person name="Roesemann S."/>
            <person name="Alexander J.E."/>
            <person name="Rich S.A."/>
            <person name="Livny J."/>
            <person name="Vlamakis H."/>
            <person name="Clish C."/>
            <person name="Bullock K."/>
            <person name="Deik A."/>
            <person name="Scott J."/>
            <person name="Pierce K.A."/>
            <person name="Xavier R.J."/>
            <person name="Alm E.J."/>
        </authorList>
    </citation>
    <scope>NUCLEOTIDE SEQUENCE [LARGE SCALE GENOMIC DNA]</scope>
    <source>
        <strain evidence="2 3">BIOML-A2</strain>
    </source>
</reference>
<evidence type="ECO:0000313" key="2">
    <source>
        <dbReference type="EMBL" id="KAA2371153.1"/>
    </source>
</evidence>